<dbReference type="RefSeq" id="WP_152516801.1">
    <property type="nucleotide sequence ID" value="NZ_AP022570.1"/>
</dbReference>
<organism evidence="2 3">
    <name type="scientific">Mycolicibacterium poriferae</name>
    <dbReference type="NCBI Taxonomy" id="39694"/>
    <lineage>
        <taxon>Bacteria</taxon>
        <taxon>Bacillati</taxon>
        <taxon>Actinomycetota</taxon>
        <taxon>Actinomycetes</taxon>
        <taxon>Mycobacteriales</taxon>
        <taxon>Mycobacteriaceae</taxon>
        <taxon>Mycolicibacterium</taxon>
    </lineage>
</organism>
<dbReference type="EMBL" id="AP022570">
    <property type="protein sequence ID" value="BBX51699.1"/>
    <property type="molecule type" value="Genomic_DNA"/>
</dbReference>
<name>A0A6N4VB97_9MYCO</name>
<keyword evidence="1" id="KW-0812">Transmembrane</keyword>
<evidence type="ECO:0000313" key="2">
    <source>
        <dbReference type="EMBL" id="BBX51699.1"/>
    </source>
</evidence>
<keyword evidence="1" id="KW-0472">Membrane</keyword>
<keyword evidence="3" id="KW-1185">Reference proteome</keyword>
<reference evidence="2 3" key="1">
    <citation type="journal article" date="2019" name="Emerg. Microbes Infect.">
        <title>Comprehensive subspecies identification of 175 nontuberculous mycobacteria species based on 7547 genomic profiles.</title>
        <authorList>
            <person name="Matsumoto Y."/>
            <person name="Kinjo T."/>
            <person name="Motooka D."/>
            <person name="Nabeya D."/>
            <person name="Jung N."/>
            <person name="Uechi K."/>
            <person name="Horii T."/>
            <person name="Iida T."/>
            <person name="Fujita J."/>
            <person name="Nakamura S."/>
        </authorList>
    </citation>
    <scope>NUCLEOTIDE SEQUENCE [LARGE SCALE GENOMIC DNA]</scope>
    <source>
        <strain evidence="2 3">JCM 12603</strain>
    </source>
</reference>
<dbReference type="InterPro" id="IPR012427">
    <property type="entry name" value="DUF1622"/>
</dbReference>
<evidence type="ECO:0008006" key="4">
    <source>
        <dbReference type="Google" id="ProtNLM"/>
    </source>
</evidence>
<feature type="transmembrane region" description="Helical" evidence="1">
    <location>
        <begin position="6"/>
        <end position="25"/>
    </location>
</feature>
<gene>
    <name evidence="2" type="ORF">MPOR_27250</name>
</gene>
<proteinExistence type="predicted"/>
<sequence>MNVLVGASWCFGIAGIVVGAAALAVFRQPLPALRVTLELFIAAGLLRLSVDNSWSAIAGAAVVIAIRRVLTRSLTADFTQRSAPTSR</sequence>
<protein>
    <recommendedName>
        <fullName evidence="4">DUF1622 domain-containing protein</fullName>
    </recommendedName>
</protein>
<evidence type="ECO:0000313" key="3">
    <source>
        <dbReference type="Proteomes" id="UP000466785"/>
    </source>
</evidence>
<dbReference type="Pfam" id="PF07784">
    <property type="entry name" value="DUF1622"/>
    <property type="match status" value="1"/>
</dbReference>
<evidence type="ECO:0000256" key="1">
    <source>
        <dbReference type="SAM" id="Phobius"/>
    </source>
</evidence>
<dbReference type="Proteomes" id="UP000466785">
    <property type="component" value="Chromosome"/>
</dbReference>
<accession>A0A6N4VB97</accession>
<dbReference type="AlphaFoldDB" id="A0A6N4VB97"/>
<dbReference type="KEGG" id="mpof:MPOR_27250"/>
<keyword evidence="1" id="KW-1133">Transmembrane helix</keyword>